<sequence length="130" mass="14365">MPESISDLERCAGRQFDLIQRGNISFLLTARSQDGGVSWAELSGRETVLAATGNSSPCTVEPDVYIYHRQTVHSTMRRAEFRIAMTSGRIRNGNRRQSQAMTGGLLALTGLLVGVVNFRGRVAYHIWPKA</sequence>
<dbReference type="AlphaFoldDB" id="A0A6A6EZ32"/>
<evidence type="ECO:0000313" key="1">
    <source>
        <dbReference type="EMBL" id="KAF2206189.1"/>
    </source>
</evidence>
<gene>
    <name evidence="1" type="ORF">CERZMDRAFT_92002</name>
</gene>
<dbReference type="Proteomes" id="UP000799539">
    <property type="component" value="Unassembled WGS sequence"/>
</dbReference>
<name>A0A6A6EZ32_9PEZI</name>
<keyword evidence="2" id="KW-1185">Reference proteome</keyword>
<dbReference type="EMBL" id="ML992748">
    <property type="protein sequence ID" value="KAF2206189.1"/>
    <property type="molecule type" value="Genomic_DNA"/>
</dbReference>
<evidence type="ECO:0000313" key="2">
    <source>
        <dbReference type="Proteomes" id="UP000799539"/>
    </source>
</evidence>
<reference evidence="1" key="1">
    <citation type="journal article" date="2020" name="Stud. Mycol.">
        <title>101 Dothideomycetes genomes: a test case for predicting lifestyles and emergence of pathogens.</title>
        <authorList>
            <person name="Haridas S."/>
            <person name="Albert R."/>
            <person name="Binder M."/>
            <person name="Bloem J."/>
            <person name="Labutti K."/>
            <person name="Salamov A."/>
            <person name="Andreopoulos B."/>
            <person name="Baker S."/>
            <person name="Barry K."/>
            <person name="Bills G."/>
            <person name="Bluhm B."/>
            <person name="Cannon C."/>
            <person name="Castanera R."/>
            <person name="Culley D."/>
            <person name="Daum C."/>
            <person name="Ezra D."/>
            <person name="Gonzalez J."/>
            <person name="Henrissat B."/>
            <person name="Kuo A."/>
            <person name="Liang C."/>
            <person name="Lipzen A."/>
            <person name="Lutzoni F."/>
            <person name="Magnuson J."/>
            <person name="Mondo S."/>
            <person name="Nolan M."/>
            <person name="Ohm R."/>
            <person name="Pangilinan J."/>
            <person name="Park H.-J."/>
            <person name="Ramirez L."/>
            <person name="Alfaro M."/>
            <person name="Sun H."/>
            <person name="Tritt A."/>
            <person name="Yoshinaga Y."/>
            <person name="Zwiers L.-H."/>
            <person name="Turgeon B."/>
            <person name="Goodwin S."/>
            <person name="Spatafora J."/>
            <person name="Crous P."/>
            <person name="Grigoriev I."/>
        </authorList>
    </citation>
    <scope>NUCLEOTIDE SEQUENCE</scope>
    <source>
        <strain evidence="1">SCOH1-5</strain>
    </source>
</reference>
<accession>A0A6A6EZ32</accession>
<proteinExistence type="predicted"/>
<protein>
    <submittedName>
        <fullName evidence="1">Uncharacterized protein</fullName>
    </submittedName>
</protein>
<organism evidence="1 2">
    <name type="scientific">Cercospora zeae-maydis SCOH1-5</name>
    <dbReference type="NCBI Taxonomy" id="717836"/>
    <lineage>
        <taxon>Eukaryota</taxon>
        <taxon>Fungi</taxon>
        <taxon>Dikarya</taxon>
        <taxon>Ascomycota</taxon>
        <taxon>Pezizomycotina</taxon>
        <taxon>Dothideomycetes</taxon>
        <taxon>Dothideomycetidae</taxon>
        <taxon>Mycosphaerellales</taxon>
        <taxon>Mycosphaerellaceae</taxon>
        <taxon>Cercospora</taxon>
    </lineage>
</organism>